<dbReference type="InterPro" id="IPR013324">
    <property type="entry name" value="RNA_pol_sigma_r3/r4-like"/>
</dbReference>
<dbReference type="CDD" id="cd06171">
    <property type="entry name" value="Sigma70_r4"/>
    <property type="match status" value="1"/>
</dbReference>
<evidence type="ECO:0000259" key="7">
    <source>
        <dbReference type="Pfam" id="PF04545"/>
    </source>
</evidence>
<evidence type="ECO:0000259" key="6">
    <source>
        <dbReference type="Pfam" id="PF04542"/>
    </source>
</evidence>
<comment type="similarity">
    <text evidence="1">Belongs to the sigma-70 factor family. ECF subfamily.</text>
</comment>
<evidence type="ECO:0000313" key="8">
    <source>
        <dbReference type="EMBL" id="UPK72926.1"/>
    </source>
</evidence>
<dbReference type="RefSeq" id="WP_247815097.1">
    <property type="nucleotide sequence ID" value="NZ_CP095855.1"/>
</dbReference>
<reference evidence="8 9" key="1">
    <citation type="submission" date="2022-04" db="EMBL/GenBank/DDBJ databases">
        <title>The arsenic-methylating capacity of Chitinophaga filiformis YT5 during chitin decomposition.</title>
        <authorList>
            <person name="Chen G."/>
            <person name="Liang Y."/>
        </authorList>
    </citation>
    <scope>NUCLEOTIDE SEQUENCE [LARGE SCALE GENOMIC DNA]</scope>
    <source>
        <strain evidence="8 9">YT5</strain>
    </source>
</reference>
<dbReference type="SUPFAM" id="SSF88659">
    <property type="entry name" value="Sigma3 and sigma4 domains of RNA polymerase sigma factors"/>
    <property type="match status" value="1"/>
</dbReference>
<organism evidence="8 9">
    <name type="scientific">Chitinophaga filiformis</name>
    <name type="common">Myxococcus filiformis</name>
    <name type="synonym">Flexibacter filiformis</name>
    <dbReference type="NCBI Taxonomy" id="104663"/>
    <lineage>
        <taxon>Bacteria</taxon>
        <taxon>Pseudomonadati</taxon>
        <taxon>Bacteroidota</taxon>
        <taxon>Chitinophagia</taxon>
        <taxon>Chitinophagales</taxon>
        <taxon>Chitinophagaceae</taxon>
        <taxon>Chitinophaga</taxon>
    </lineage>
</organism>
<feature type="domain" description="RNA polymerase sigma-70 region 2" evidence="6">
    <location>
        <begin position="6"/>
        <end position="70"/>
    </location>
</feature>
<dbReference type="InterPro" id="IPR039425">
    <property type="entry name" value="RNA_pol_sigma-70-like"/>
</dbReference>
<dbReference type="Pfam" id="PF04542">
    <property type="entry name" value="Sigma70_r2"/>
    <property type="match status" value="1"/>
</dbReference>
<dbReference type="InterPro" id="IPR007630">
    <property type="entry name" value="RNA_pol_sigma70_r4"/>
</dbReference>
<evidence type="ECO:0000256" key="2">
    <source>
        <dbReference type="ARBA" id="ARBA00023015"/>
    </source>
</evidence>
<dbReference type="EMBL" id="CP095855">
    <property type="protein sequence ID" value="UPK72926.1"/>
    <property type="molecule type" value="Genomic_DNA"/>
</dbReference>
<keyword evidence="5" id="KW-0804">Transcription</keyword>
<gene>
    <name evidence="8" type="ORF">MYF79_24115</name>
</gene>
<feature type="domain" description="RNA polymerase sigma-70 region 4" evidence="7">
    <location>
        <begin position="106"/>
        <end position="154"/>
    </location>
</feature>
<dbReference type="SUPFAM" id="SSF88946">
    <property type="entry name" value="Sigma2 domain of RNA polymerase sigma factors"/>
    <property type="match status" value="1"/>
</dbReference>
<evidence type="ECO:0000256" key="1">
    <source>
        <dbReference type="ARBA" id="ARBA00010641"/>
    </source>
</evidence>
<dbReference type="Gene3D" id="1.10.1740.10">
    <property type="match status" value="1"/>
</dbReference>
<evidence type="ECO:0000256" key="5">
    <source>
        <dbReference type="ARBA" id="ARBA00023163"/>
    </source>
</evidence>
<evidence type="ECO:0000256" key="3">
    <source>
        <dbReference type="ARBA" id="ARBA00023082"/>
    </source>
</evidence>
<protein>
    <submittedName>
        <fullName evidence="8">RNA polymerase sigma-70 factor</fullName>
    </submittedName>
</protein>
<keyword evidence="9" id="KW-1185">Reference proteome</keyword>
<dbReference type="InterPro" id="IPR013325">
    <property type="entry name" value="RNA_pol_sigma_r2"/>
</dbReference>
<dbReference type="InterPro" id="IPR014327">
    <property type="entry name" value="RNA_pol_sigma70_bacteroid"/>
</dbReference>
<keyword evidence="3" id="KW-0731">Sigma factor</keyword>
<dbReference type="NCBIfam" id="TIGR02985">
    <property type="entry name" value="Sig70_bacteroi1"/>
    <property type="match status" value="1"/>
</dbReference>
<dbReference type="InterPro" id="IPR007627">
    <property type="entry name" value="RNA_pol_sigma70_r2"/>
</dbReference>
<name>A0ABY4IDL1_CHIFI</name>
<evidence type="ECO:0000256" key="4">
    <source>
        <dbReference type="ARBA" id="ARBA00023125"/>
    </source>
</evidence>
<evidence type="ECO:0000313" key="9">
    <source>
        <dbReference type="Proteomes" id="UP000830198"/>
    </source>
</evidence>
<dbReference type="NCBIfam" id="TIGR02937">
    <property type="entry name" value="sigma70-ECF"/>
    <property type="match status" value="1"/>
</dbReference>
<keyword evidence="2" id="KW-0805">Transcription regulation</keyword>
<accession>A0ABY4IDL1</accession>
<dbReference type="Pfam" id="PF04545">
    <property type="entry name" value="Sigma70_r4"/>
    <property type="match status" value="1"/>
</dbReference>
<dbReference type="Proteomes" id="UP000830198">
    <property type="component" value="Chromosome"/>
</dbReference>
<dbReference type="InterPro" id="IPR014284">
    <property type="entry name" value="RNA_pol_sigma-70_dom"/>
</dbReference>
<proteinExistence type="inferred from homology"/>
<dbReference type="PANTHER" id="PTHR43133:SF46">
    <property type="entry name" value="RNA POLYMERASE SIGMA-70 FACTOR ECF SUBFAMILY"/>
    <property type="match status" value="1"/>
</dbReference>
<dbReference type="Gene3D" id="1.10.10.10">
    <property type="entry name" value="Winged helix-like DNA-binding domain superfamily/Winged helix DNA-binding domain"/>
    <property type="match status" value="1"/>
</dbReference>
<sequence>MFKEIYIKYYPRVYATAYSLLRQREKAEDVAQSVFLRLWESWDTISPENVESYLVTMAKHAVLNEWRKNAVHARYRTFLKERFQESTDNVEEQTISRQQHTLLEKAIQQLPARQQEAWRLSRDKGMTYKEIGKIMKISRSTVKELVHKAIQALKSSLRSFWSYLLV</sequence>
<dbReference type="PANTHER" id="PTHR43133">
    <property type="entry name" value="RNA POLYMERASE ECF-TYPE SIGMA FACTO"/>
    <property type="match status" value="1"/>
</dbReference>
<keyword evidence="4" id="KW-0238">DNA-binding</keyword>
<dbReference type="InterPro" id="IPR036388">
    <property type="entry name" value="WH-like_DNA-bd_sf"/>
</dbReference>